<dbReference type="SUPFAM" id="SSF51126">
    <property type="entry name" value="Pectin lyase-like"/>
    <property type="match status" value="1"/>
</dbReference>
<dbReference type="SMART" id="SM00656">
    <property type="entry name" value="Amb_all"/>
    <property type="match status" value="1"/>
</dbReference>
<protein>
    <submittedName>
        <fullName evidence="7">Pectin lyase fold/virulence factor</fullName>
    </submittedName>
</protein>
<dbReference type="PANTHER" id="PTHR31683">
    <property type="entry name" value="PECTATE LYASE 18-RELATED"/>
    <property type="match status" value="1"/>
</dbReference>
<keyword evidence="4" id="KW-0119">Carbohydrate metabolism</keyword>
<evidence type="ECO:0000256" key="2">
    <source>
        <dbReference type="ARBA" id="ARBA00022729"/>
    </source>
</evidence>
<sequence length="299" mass="32921">MRWKTGTLFLFASAVASQNVTCKRCEDVAHGFASLNGGTKGGKGGKVVVANTWQELKTYAAQNGSLIVRVNGLLNADTRGFEIPIASDKTIIGVGKNSGIIGGGFAVKGTKNIILRNLQVSDTRIPEDWPGKTEDWDGVQVDTGTNIWIDHMKFARMNDGLIDLRRDSDYITVSSCILSEHNKALGIGWTTNVTAKATINDNFFNSTNARNPSADNLDMCHMYNNYFRNCTSYGTYARGNTSLLVENSYYESVFDPIVAGPNASIKATWVKFKNDEGERMLNVNAENVFKASDYYQYTL</sequence>
<dbReference type="Gene3D" id="2.160.20.10">
    <property type="entry name" value="Single-stranded right-handed beta-helix, Pectin lyase-like"/>
    <property type="match status" value="1"/>
</dbReference>
<dbReference type="InterPro" id="IPR045032">
    <property type="entry name" value="PEL"/>
</dbReference>
<dbReference type="AlphaFoldDB" id="A0A8K0QXX4"/>
<reference evidence="7" key="1">
    <citation type="journal article" date="2021" name="Nat. Commun.">
        <title>Genetic determinants of endophytism in the Arabidopsis root mycobiome.</title>
        <authorList>
            <person name="Mesny F."/>
            <person name="Miyauchi S."/>
            <person name="Thiergart T."/>
            <person name="Pickel B."/>
            <person name="Atanasova L."/>
            <person name="Karlsson M."/>
            <person name="Huettel B."/>
            <person name="Barry K.W."/>
            <person name="Haridas S."/>
            <person name="Chen C."/>
            <person name="Bauer D."/>
            <person name="Andreopoulos W."/>
            <person name="Pangilinan J."/>
            <person name="LaButti K."/>
            <person name="Riley R."/>
            <person name="Lipzen A."/>
            <person name="Clum A."/>
            <person name="Drula E."/>
            <person name="Henrissat B."/>
            <person name="Kohler A."/>
            <person name="Grigoriev I.V."/>
            <person name="Martin F.M."/>
            <person name="Hacquard S."/>
        </authorList>
    </citation>
    <scope>NUCLEOTIDE SEQUENCE</scope>
    <source>
        <strain evidence="7">MPI-SDFR-AT-0120</strain>
    </source>
</reference>
<dbReference type="GO" id="GO:0030570">
    <property type="term" value="F:pectate lyase activity"/>
    <property type="evidence" value="ECO:0007669"/>
    <property type="project" value="InterPro"/>
</dbReference>
<dbReference type="Pfam" id="PF00544">
    <property type="entry name" value="Pectate_lyase_4"/>
    <property type="match status" value="1"/>
</dbReference>
<evidence type="ECO:0000313" key="8">
    <source>
        <dbReference type="Proteomes" id="UP000813461"/>
    </source>
</evidence>
<keyword evidence="4" id="KW-0624">Polysaccharide degradation</keyword>
<evidence type="ECO:0000256" key="1">
    <source>
        <dbReference type="ARBA" id="ARBA00010980"/>
    </source>
</evidence>
<evidence type="ECO:0000256" key="5">
    <source>
        <dbReference type="SAM" id="SignalP"/>
    </source>
</evidence>
<dbReference type="GO" id="GO:0005576">
    <property type="term" value="C:extracellular region"/>
    <property type="evidence" value="ECO:0007669"/>
    <property type="project" value="UniProtKB-SubCell"/>
</dbReference>
<feature type="signal peptide" evidence="5">
    <location>
        <begin position="1"/>
        <end position="22"/>
    </location>
</feature>
<feature type="domain" description="Pectate lyase" evidence="6">
    <location>
        <begin position="47"/>
        <end position="256"/>
    </location>
</feature>
<accession>A0A8K0QXX4</accession>
<dbReference type="PANTHER" id="PTHR31683:SF18">
    <property type="entry name" value="PECTATE LYASE 21-RELATED"/>
    <property type="match status" value="1"/>
</dbReference>
<comment type="caution">
    <text evidence="7">The sequence shown here is derived from an EMBL/GenBank/DDBJ whole genome shotgun (WGS) entry which is preliminary data.</text>
</comment>
<keyword evidence="8" id="KW-1185">Reference proteome</keyword>
<evidence type="ECO:0000259" key="6">
    <source>
        <dbReference type="SMART" id="SM00656"/>
    </source>
</evidence>
<dbReference type="Proteomes" id="UP000813461">
    <property type="component" value="Unassembled WGS sequence"/>
</dbReference>
<dbReference type="EMBL" id="JAGMVJ010000018">
    <property type="protein sequence ID" value="KAH7077445.1"/>
    <property type="molecule type" value="Genomic_DNA"/>
</dbReference>
<proteinExistence type="inferred from homology"/>
<comment type="similarity">
    <text evidence="1 4">Belongs to the polysaccharide lyase 1 family.</text>
</comment>
<comment type="subcellular location">
    <subcellularLocation>
        <location evidence="4">Secreted</location>
    </subcellularLocation>
</comment>
<gene>
    <name evidence="7" type="ORF">FB567DRAFT_596611</name>
</gene>
<name>A0A8K0QXX4_9PLEO</name>
<dbReference type="InterPro" id="IPR002022">
    <property type="entry name" value="Pec_lyase"/>
</dbReference>
<keyword evidence="2 5" id="KW-0732">Signal</keyword>
<feature type="chain" id="PRO_5035432380" evidence="5">
    <location>
        <begin position="23"/>
        <end position="299"/>
    </location>
</feature>
<dbReference type="InterPro" id="IPR011050">
    <property type="entry name" value="Pectin_lyase_fold/virulence"/>
</dbReference>
<dbReference type="GO" id="GO:0000272">
    <property type="term" value="P:polysaccharide catabolic process"/>
    <property type="evidence" value="ECO:0007669"/>
    <property type="project" value="UniProtKB-KW"/>
</dbReference>
<keyword evidence="4" id="KW-0964">Secreted</keyword>
<dbReference type="OrthoDB" id="2019149at2759"/>
<dbReference type="InterPro" id="IPR012334">
    <property type="entry name" value="Pectin_lyas_fold"/>
</dbReference>
<keyword evidence="3 4" id="KW-0456">Lyase</keyword>
<evidence type="ECO:0000256" key="4">
    <source>
        <dbReference type="RuleBase" id="RU361173"/>
    </source>
</evidence>
<evidence type="ECO:0000313" key="7">
    <source>
        <dbReference type="EMBL" id="KAH7077445.1"/>
    </source>
</evidence>
<organism evidence="7 8">
    <name type="scientific">Paraphoma chrysanthemicola</name>
    <dbReference type="NCBI Taxonomy" id="798071"/>
    <lineage>
        <taxon>Eukaryota</taxon>
        <taxon>Fungi</taxon>
        <taxon>Dikarya</taxon>
        <taxon>Ascomycota</taxon>
        <taxon>Pezizomycotina</taxon>
        <taxon>Dothideomycetes</taxon>
        <taxon>Pleosporomycetidae</taxon>
        <taxon>Pleosporales</taxon>
        <taxon>Pleosporineae</taxon>
        <taxon>Phaeosphaeriaceae</taxon>
        <taxon>Paraphoma</taxon>
    </lineage>
</organism>
<evidence type="ECO:0000256" key="3">
    <source>
        <dbReference type="ARBA" id="ARBA00023239"/>
    </source>
</evidence>